<dbReference type="AlphaFoldDB" id="A0A395S4W5"/>
<sequence>MKSSTAFLALAAAVNASPISKREYPWDTKESLCKDKAWLLDTAEGASQVWEETGASDSLDIQIMGQWEHEVDWLFNLEHAINNGSGNLGMTGCGLIDSTACLPQGAPSCEEHFDKYGMTGDPLKDPIGRVSYWIFQALKGMHSKFQMLHGELLKETLVTGLQIGEMVADFGGNEDKTEDVLKWLSAAVGLGSTIGGLVPGGAGEAISTGFDIMGGVFDIVAEETKPEEIDQATISSALADIFTATSAQIKKTMRLATGTLNNGESPDLFNSLPASSKYGPWIHSPITKFFNGGWFLLSDKSAPVQSLIQSISGGIKPKIANNVMKAANLRLVADKRIGSQEDCGYATGRQWMNFKDSENYCFYIARLDEHGIYGEKHDEATGDIYANMAKYGLGNRDPYYRAIIDCATSGEEGLNLDNLGFNNIPVCFYDLPAFWLERNDSPECTSNFVNKACNPVKSSPIA</sequence>
<feature type="signal peptide" evidence="1">
    <location>
        <begin position="1"/>
        <end position="16"/>
    </location>
</feature>
<accession>A0A395S4W5</accession>
<protein>
    <recommendedName>
        <fullName evidence="4">Class v</fullName>
    </recommendedName>
</protein>
<organism evidence="2 3">
    <name type="scientific">Fusarium sporotrichioides</name>
    <dbReference type="NCBI Taxonomy" id="5514"/>
    <lineage>
        <taxon>Eukaryota</taxon>
        <taxon>Fungi</taxon>
        <taxon>Dikarya</taxon>
        <taxon>Ascomycota</taxon>
        <taxon>Pezizomycotina</taxon>
        <taxon>Sordariomycetes</taxon>
        <taxon>Hypocreomycetidae</taxon>
        <taxon>Hypocreales</taxon>
        <taxon>Nectriaceae</taxon>
        <taxon>Fusarium</taxon>
    </lineage>
</organism>
<keyword evidence="1" id="KW-0732">Signal</keyword>
<comment type="caution">
    <text evidence="2">The sequence shown here is derived from an EMBL/GenBank/DDBJ whole genome shotgun (WGS) entry which is preliminary data.</text>
</comment>
<keyword evidence="3" id="KW-1185">Reference proteome</keyword>
<name>A0A395S4W5_FUSSP</name>
<evidence type="ECO:0000313" key="3">
    <source>
        <dbReference type="Proteomes" id="UP000266152"/>
    </source>
</evidence>
<evidence type="ECO:0008006" key="4">
    <source>
        <dbReference type="Google" id="ProtNLM"/>
    </source>
</evidence>
<proteinExistence type="predicted"/>
<gene>
    <name evidence="2" type="ORF">FSPOR_6045</name>
</gene>
<evidence type="ECO:0000313" key="2">
    <source>
        <dbReference type="EMBL" id="RGP67287.1"/>
    </source>
</evidence>
<reference evidence="2 3" key="1">
    <citation type="journal article" date="2018" name="PLoS Pathog.">
        <title>Evolution of structural diversity of trichothecenes, a family of toxins produced by plant pathogenic and entomopathogenic fungi.</title>
        <authorList>
            <person name="Proctor R.H."/>
            <person name="McCormick S.P."/>
            <person name="Kim H.S."/>
            <person name="Cardoza R.E."/>
            <person name="Stanley A.M."/>
            <person name="Lindo L."/>
            <person name="Kelly A."/>
            <person name="Brown D.W."/>
            <person name="Lee T."/>
            <person name="Vaughan M.M."/>
            <person name="Alexander N.J."/>
            <person name="Busman M."/>
            <person name="Gutierrez S."/>
        </authorList>
    </citation>
    <scope>NUCLEOTIDE SEQUENCE [LARGE SCALE GENOMIC DNA]</scope>
    <source>
        <strain evidence="2 3">NRRL 3299</strain>
    </source>
</reference>
<dbReference type="STRING" id="5514.A0A395S4W5"/>
<evidence type="ECO:0000256" key="1">
    <source>
        <dbReference type="SAM" id="SignalP"/>
    </source>
</evidence>
<feature type="chain" id="PRO_5017195515" description="Class v" evidence="1">
    <location>
        <begin position="17"/>
        <end position="462"/>
    </location>
</feature>
<dbReference type="EMBL" id="PXOF01000083">
    <property type="protein sequence ID" value="RGP67287.1"/>
    <property type="molecule type" value="Genomic_DNA"/>
</dbReference>
<dbReference type="Proteomes" id="UP000266152">
    <property type="component" value="Unassembled WGS sequence"/>
</dbReference>